<name>A0A942X7R3_STRMT</name>
<protein>
    <submittedName>
        <fullName evidence="3">Site-specific integrase</fullName>
    </submittedName>
</protein>
<evidence type="ECO:0000259" key="2">
    <source>
        <dbReference type="PROSITE" id="PS51898"/>
    </source>
</evidence>
<reference evidence="3" key="1">
    <citation type="submission" date="2021-02" db="EMBL/GenBank/DDBJ databases">
        <title>Infant gut strain persistence is associated with maternal origin, phylogeny, and functional potential including surface adhesion and iron acquisition.</title>
        <authorList>
            <person name="Lou Y.C."/>
        </authorList>
    </citation>
    <scope>NUCLEOTIDE SEQUENCE</scope>
    <source>
        <strain evidence="3">L3_114_025G1_dasL3_114_025G1_concoct_29</strain>
    </source>
</reference>
<dbReference type="CDD" id="cd01192">
    <property type="entry name" value="INT_C_like_3"/>
    <property type="match status" value="1"/>
</dbReference>
<dbReference type="InterPro" id="IPR011010">
    <property type="entry name" value="DNA_brk_join_enz"/>
</dbReference>
<accession>A0A942X7R3</accession>
<dbReference type="InterPro" id="IPR013762">
    <property type="entry name" value="Integrase-like_cat_sf"/>
</dbReference>
<evidence type="ECO:0000313" key="4">
    <source>
        <dbReference type="Proteomes" id="UP000759590"/>
    </source>
</evidence>
<dbReference type="PANTHER" id="PTHR30349:SF82">
    <property type="entry name" value="INTEGRASE_RECOMBINASE YOEC-RELATED"/>
    <property type="match status" value="1"/>
</dbReference>
<feature type="domain" description="Tyr recombinase" evidence="2">
    <location>
        <begin position="2"/>
        <end position="184"/>
    </location>
</feature>
<dbReference type="GO" id="GO:0015074">
    <property type="term" value="P:DNA integration"/>
    <property type="evidence" value="ECO:0007669"/>
    <property type="project" value="InterPro"/>
</dbReference>
<dbReference type="SUPFAM" id="SSF56349">
    <property type="entry name" value="DNA breaking-rejoining enzymes"/>
    <property type="match status" value="1"/>
</dbReference>
<dbReference type="Pfam" id="PF00589">
    <property type="entry name" value="Phage_integrase"/>
    <property type="match status" value="1"/>
</dbReference>
<dbReference type="InterPro" id="IPR002104">
    <property type="entry name" value="Integrase_catalytic"/>
</dbReference>
<proteinExistence type="predicted"/>
<gene>
    <name evidence="3" type="ORF">KHZ51_02230</name>
</gene>
<dbReference type="PROSITE" id="PS51898">
    <property type="entry name" value="TYR_RECOMBINASE"/>
    <property type="match status" value="1"/>
</dbReference>
<dbReference type="InterPro" id="IPR050090">
    <property type="entry name" value="Tyrosine_recombinase_XerCD"/>
</dbReference>
<dbReference type="Proteomes" id="UP000759590">
    <property type="component" value="Unassembled WGS sequence"/>
</dbReference>
<dbReference type="Gene3D" id="1.10.443.10">
    <property type="entry name" value="Intergrase catalytic core"/>
    <property type="match status" value="1"/>
</dbReference>
<dbReference type="GO" id="GO:0006310">
    <property type="term" value="P:DNA recombination"/>
    <property type="evidence" value="ECO:0007669"/>
    <property type="project" value="UniProtKB-KW"/>
</dbReference>
<sequence>MKKVEPIRELDDIDRMKNYLKSKSERNYILFLVGIYSGLRVSDIVPLQVKHVVQDRIEIKEKKTGKIRKFAVNPELRKALNRYIKENHLESYDYLFPSRKKVRGDGVSIKHIGRVAVYQFLNDAAKHSGLKHIGTHSMRKTFGYHHYKQNGNIAILMQILNHSAPDITLDYIGYNQDEIDESMLTFTY</sequence>
<comment type="caution">
    <text evidence="3">The sequence shown here is derived from an EMBL/GenBank/DDBJ whole genome shotgun (WGS) entry which is preliminary data.</text>
</comment>
<dbReference type="GO" id="GO:0003677">
    <property type="term" value="F:DNA binding"/>
    <property type="evidence" value="ECO:0007669"/>
    <property type="project" value="InterPro"/>
</dbReference>
<evidence type="ECO:0000313" key="3">
    <source>
        <dbReference type="EMBL" id="MBS4947520.1"/>
    </source>
</evidence>
<keyword evidence="1" id="KW-0233">DNA recombination</keyword>
<evidence type="ECO:0000256" key="1">
    <source>
        <dbReference type="ARBA" id="ARBA00023172"/>
    </source>
</evidence>
<organism evidence="3 4">
    <name type="scientific">Streptococcus mitis</name>
    <dbReference type="NCBI Taxonomy" id="28037"/>
    <lineage>
        <taxon>Bacteria</taxon>
        <taxon>Bacillati</taxon>
        <taxon>Bacillota</taxon>
        <taxon>Bacilli</taxon>
        <taxon>Lactobacillales</taxon>
        <taxon>Streptococcaceae</taxon>
        <taxon>Streptococcus</taxon>
        <taxon>Streptococcus mitis group</taxon>
    </lineage>
</organism>
<dbReference type="PANTHER" id="PTHR30349">
    <property type="entry name" value="PHAGE INTEGRASE-RELATED"/>
    <property type="match status" value="1"/>
</dbReference>
<dbReference type="AlphaFoldDB" id="A0A942X7R3"/>
<dbReference type="EMBL" id="JAGZLW010000005">
    <property type="protein sequence ID" value="MBS4947520.1"/>
    <property type="molecule type" value="Genomic_DNA"/>
</dbReference>